<keyword evidence="3" id="KW-0548">Nucleotidyltransferase</keyword>
<feature type="domain" description="MobA-like NTP transferase" evidence="2">
    <location>
        <begin position="10"/>
        <end position="172"/>
    </location>
</feature>
<dbReference type="CDD" id="cd04182">
    <property type="entry name" value="GT_2_like_f"/>
    <property type="match status" value="1"/>
</dbReference>
<protein>
    <submittedName>
        <fullName evidence="3">CTP--molybdopterin cytidylyltransferase</fullName>
    </submittedName>
</protein>
<dbReference type="Pfam" id="PF12804">
    <property type="entry name" value="NTP_transf_3"/>
    <property type="match status" value="1"/>
</dbReference>
<evidence type="ECO:0000259" key="2">
    <source>
        <dbReference type="Pfam" id="PF12804"/>
    </source>
</evidence>
<sequence>MPSDECKVLAVILAAGYSHRFGHADKRLAKLPDGRPMLAATVANATSAFPLIRVVVRQEDDRCALGLPDEVPIVYANQPECGLGASLSSAIKACMTDTTLSHIQAVAILLGDMPTIRTDTMRHIEQYGDANCIVRPFYQGNPGHPVLFGRRFWHELASLKGDESAKTIMYRHPLRCQQINVSDPGVCQDVDTPEMLDQLTTH</sequence>
<dbReference type="OrthoDB" id="5298023at2"/>
<dbReference type="SUPFAM" id="SSF53448">
    <property type="entry name" value="Nucleotide-diphospho-sugar transferases"/>
    <property type="match status" value="1"/>
</dbReference>
<dbReference type="InterPro" id="IPR025877">
    <property type="entry name" value="MobA-like_NTP_Trfase"/>
</dbReference>
<dbReference type="AlphaFoldDB" id="A0A2A4HU66"/>
<dbReference type="GO" id="GO:0016779">
    <property type="term" value="F:nucleotidyltransferase activity"/>
    <property type="evidence" value="ECO:0007669"/>
    <property type="project" value="UniProtKB-KW"/>
</dbReference>
<dbReference type="Proteomes" id="UP000218677">
    <property type="component" value="Unassembled WGS sequence"/>
</dbReference>
<evidence type="ECO:0000256" key="1">
    <source>
        <dbReference type="ARBA" id="ARBA00022842"/>
    </source>
</evidence>
<dbReference type="InterPro" id="IPR029044">
    <property type="entry name" value="Nucleotide-diphossugar_trans"/>
</dbReference>
<evidence type="ECO:0000313" key="3">
    <source>
        <dbReference type="EMBL" id="PCF97623.1"/>
    </source>
</evidence>
<dbReference type="PANTHER" id="PTHR43777:SF1">
    <property type="entry name" value="MOLYBDENUM COFACTOR CYTIDYLYLTRANSFERASE"/>
    <property type="match status" value="1"/>
</dbReference>
<keyword evidence="1" id="KW-0460">Magnesium</keyword>
<keyword evidence="3" id="KW-0808">Transferase</keyword>
<gene>
    <name evidence="3" type="ORF">CPA45_02525</name>
</gene>
<organism evidence="3 4">
    <name type="scientific">Vreelandella nigrificans</name>
    <dbReference type="NCBI Taxonomy" id="2042704"/>
    <lineage>
        <taxon>Bacteria</taxon>
        <taxon>Pseudomonadati</taxon>
        <taxon>Pseudomonadota</taxon>
        <taxon>Gammaproteobacteria</taxon>
        <taxon>Oceanospirillales</taxon>
        <taxon>Halomonadaceae</taxon>
        <taxon>Vreelandella</taxon>
    </lineage>
</organism>
<evidence type="ECO:0000313" key="4">
    <source>
        <dbReference type="Proteomes" id="UP000218677"/>
    </source>
</evidence>
<dbReference type="EMBL" id="NWUX01000001">
    <property type="protein sequence ID" value="PCF97623.1"/>
    <property type="molecule type" value="Genomic_DNA"/>
</dbReference>
<keyword evidence="4" id="KW-1185">Reference proteome</keyword>
<accession>A0A2A4HU66</accession>
<proteinExistence type="predicted"/>
<reference evidence="4" key="1">
    <citation type="submission" date="2017-09" db="EMBL/GenBank/DDBJ databases">
        <authorList>
            <person name="Cho G.-S."/>
            <person name="Oguntoyinbo F.A."/>
            <person name="Cnockaert M."/>
            <person name="Kabisch J."/>
            <person name="Neve H."/>
            <person name="Bockelmann W."/>
            <person name="Wenning M."/>
            <person name="Franz C.M."/>
            <person name="Vandamme P."/>
        </authorList>
    </citation>
    <scope>NUCLEOTIDE SEQUENCE [LARGE SCALE GENOMIC DNA]</scope>
    <source>
        <strain evidence="4">MBT G8648</strain>
    </source>
</reference>
<dbReference type="Gene3D" id="3.90.550.10">
    <property type="entry name" value="Spore Coat Polysaccharide Biosynthesis Protein SpsA, Chain A"/>
    <property type="match status" value="1"/>
</dbReference>
<dbReference type="RefSeq" id="WP_096650015.1">
    <property type="nucleotide sequence ID" value="NZ_NWUX01000001.1"/>
</dbReference>
<dbReference type="PANTHER" id="PTHR43777">
    <property type="entry name" value="MOLYBDENUM COFACTOR CYTIDYLYLTRANSFERASE"/>
    <property type="match status" value="1"/>
</dbReference>
<name>A0A2A4HU66_9GAMM</name>
<comment type="caution">
    <text evidence="3">The sequence shown here is derived from an EMBL/GenBank/DDBJ whole genome shotgun (WGS) entry which is preliminary data.</text>
</comment>